<evidence type="ECO:0000313" key="3">
    <source>
        <dbReference type="Proteomes" id="UP001159042"/>
    </source>
</evidence>
<dbReference type="GO" id="GO:0050482">
    <property type="term" value="P:arachidonate secretion"/>
    <property type="evidence" value="ECO:0007669"/>
    <property type="project" value="InterPro"/>
</dbReference>
<dbReference type="AlphaFoldDB" id="A0AAV8V6N6"/>
<protein>
    <recommendedName>
        <fullName evidence="1">Phospholipase A2-like domain-containing protein</fullName>
    </recommendedName>
</protein>
<dbReference type="GO" id="GO:0004623">
    <property type="term" value="F:phospholipase A2 activity"/>
    <property type="evidence" value="ECO:0007669"/>
    <property type="project" value="InterPro"/>
</dbReference>
<proteinExistence type="predicted"/>
<comment type="caution">
    <text evidence="2">The sequence shown here is derived from an EMBL/GenBank/DDBJ whole genome shotgun (WGS) entry which is preliminary data.</text>
</comment>
<dbReference type="Gene3D" id="1.20.90.10">
    <property type="entry name" value="Phospholipase A2 domain"/>
    <property type="match status" value="1"/>
</dbReference>
<evidence type="ECO:0000259" key="1">
    <source>
        <dbReference type="Pfam" id="PF08398"/>
    </source>
</evidence>
<reference evidence="2 3" key="1">
    <citation type="journal article" date="2023" name="Insect Mol. Biol.">
        <title>Genome sequencing provides insights into the evolution of gene families encoding plant cell wall-degrading enzymes in longhorned beetles.</title>
        <authorList>
            <person name="Shin N.R."/>
            <person name="Okamura Y."/>
            <person name="Kirsch R."/>
            <person name="Pauchet Y."/>
        </authorList>
    </citation>
    <scope>NUCLEOTIDE SEQUENCE [LARGE SCALE GENOMIC DNA]</scope>
    <source>
        <strain evidence="2">EAD_L_NR</strain>
    </source>
</reference>
<accession>A0AAV8V6N6</accession>
<dbReference type="Proteomes" id="UP001159042">
    <property type="component" value="Unassembled WGS sequence"/>
</dbReference>
<sequence>MFPSFFMPLHYGEGVLNTLIDKLPFELHIPGYQFCGPGTKLEKRLLKGQKGVNPLDSACRQHDIAYSQSGSLQDRHKADKELENRAWERFKSRDAKFGEKASAWFITTAMKTKRNLGMGMAAQKRKRPISFRRDIVKKLALHALKAAKQAVKKVGGKKNVRIPRIIPFDTQHHSGGFLPLIPLFAGLSALGSLAGGASAIAKTVIDAKKKVEAGRGLNSKTMMEPIGATGSGLYLPKRPLTDLDLIKYAKMLKIPNFKGVFMRDTLPDSKMALQKECAILNLDSNTNKVMSTILTFTGRSSKLSIDFSPTINLDPESIYGLALLSFHSYNSVPNIEKGDRFYFYLDNDRNKEKIIEFPPGVYEIEDIEKFIRSKLDPLKNNKSDINEIFSLKPNNNTMRCEIFSKKHTVNFEPKNSIGKILGFSPQVLPPNKLHTSDLPVNIIKIRTIHVDCNITSGAFYNDTPSHTIYEFAISSDPGFAIDETPQHLIYLPITNKGEIDNITLSVIDQNFNPVNFQGEEIIIRLEIKKLT</sequence>
<gene>
    <name evidence="2" type="ORF">NQ315_013901</name>
</gene>
<dbReference type="EMBL" id="JANEYG010000394">
    <property type="protein sequence ID" value="KAJ8909864.1"/>
    <property type="molecule type" value="Genomic_DNA"/>
</dbReference>
<keyword evidence="3" id="KW-1185">Reference proteome</keyword>
<dbReference type="GO" id="GO:0005198">
    <property type="term" value="F:structural molecule activity"/>
    <property type="evidence" value="ECO:0007669"/>
    <property type="project" value="InterPro"/>
</dbReference>
<dbReference type="Pfam" id="PF08398">
    <property type="entry name" value="Phospholip_A2_4"/>
    <property type="match status" value="1"/>
</dbReference>
<dbReference type="InterPro" id="IPR013607">
    <property type="entry name" value="Phospholipase_A2-like"/>
</dbReference>
<organism evidence="2 3">
    <name type="scientific">Exocentrus adspersus</name>
    <dbReference type="NCBI Taxonomy" id="1586481"/>
    <lineage>
        <taxon>Eukaryota</taxon>
        <taxon>Metazoa</taxon>
        <taxon>Ecdysozoa</taxon>
        <taxon>Arthropoda</taxon>
        <taxon>Hexapoda</taxon>
        <taxon>Insecta</taxon>
        <taxon>Pterygota</taxon>
        <taxon>Neoptera</taxon>
        <taxon>Endopterygota</taxon>
        <taxon>Coleoptera</taxon>
        <taxon>Polyphaga</taxon>
        <taxon>Cucujiformia</taxon>
        <taxon>Chrysomeloidea</taxon>
        <taxon>Cerambycidae</taxon>
        <taxon>Lamiinae</taxon>
        <taxon>Acanthocinini</taxon>
        <taxon>Exocentrus</taxon>
    </lineage>
</organism>
<feature type="domain" description="Phospholipase A2-like" evidence="1">
    <location>
        <begin position="26"/>
        <end position="84"/>
    </location>
</feature>
<name>A0AAV8V6N6_9CUCU</name>
<dbReference type="InterPro" id="IPR036444">
    <property type="entry name" value="PLipase_A2_dom_sf"/>
</dbReference>
<dbReference type="GO" id="GO:0006644">
    <property type="term" value="P:phospholipid metabolic process"/>
    <property type="evidence" value="ECO:0007669"/>
    <property type="project" value="InterPro"/>
</dbReference>
<evidence type="ECO:0000313" key="2">
    <source>
        <dbReference type="EMBL" id="KAJ8909864.1"/>
    </source>
</evidence>